<comment type="subcellular location">
    <subcellularLocation>
        <location evidence="2">Nucleus</location>
    </subcellularLocation>
</comment>
<evidence type="ECO:0000256" key="6">
    <source>
        <dbReference type="ARBA" id="ARBA00022786"/>
    </source>
</evidence>
<feature type="compositionally biased region" description="Polar residues" evidence="10">
    <location>
        <begin position="405"/>
        <end position="419"/>
    </location>
</feature>
<evidence type="ECO:0000259" key="11">
    <source>
        <dbReference type="PROSITE" id="PS50235"/>
    </source>
</evidence>
<dbReference type="InterPro" id="IPR038765">
    <property type="entry name" value="Papain-like_cys_pep_sf"/>
</dbReference>
<dbReference type="GO" id="GO:0005634">
    <property type="term" value="C:nucleus"/>
    <property type="evidence" value="ECO:0007669"/>
    <property type="project" value="UniProtKB-SubCell"/>
</dbReference>
<evidence type="ECO:0000256" key="7">
    <source>
        <dbReference type="ARBA" id="ARBA00022801"/>
    </source>
</evidence>
<dbReference type="InterPro" id="IPR028889">
    <property type="entry name" value="USP"/>
</dbReference>
<feature type="domain" description="USP" evidence="11">
    <location>
        <begin position="94"/>
        <end position="386"/>
    </location>
</feature>
<feature type="compositionally biased region" description="Basic residues" evidence="10">
    <location>
        <begin position="379"/>
        <end position="393"/>
    </location>
</feature>
<dbReference type="InterPro" id="IPR018200">
    <property type="entry name" value="USP_CS"/>
</dbReference>
<evidence type="ECO:0000256" key="5">
    <source>
        <dbReference type="ARBA" id="ARBA00022670"/>
    </source>
</evidence>
<keyword evidence="6" id="KW-0833">Ubl conjugation pathway</keyword>
<gene>
    <name evidence="12" type="ORF">FOL47_002783</name>
</gene>
<feature type="region of interest" description="Disordered" evidence="10">
    <location>
        <begin position="370"/>
        <end position="433"/>
    </location>
</feature>
<protein>
    <recommendedName>
        <fullName evidence="4">ubiquitinyl hydrolase 1</fullName>
        <ecNumber evidence="4">3.4.19.12</ecNumber>
    </recommendedName>
</protein>
<dbReference type="EC" id="3.4.19.12" evidence="4"/>
<feature type="region of interest" description="Disordered" evidence="10">
    <location>
        <begin position="1122"/>
        <end position="1160"/>
    </location>
</feature>
<keyword evidence="7" id="KW-0378">Hydrolase</keyword>
<dbReference type="EMBL" id="JAAPAO010000018">
    <property type="protein sequence ID" value="KAF4677220.1"/>
    <property type="molecule type" value="Genomic_DNA"/>
</dbReference>
<evidence type="ECO:0000313" key="12">
    <source>
        <dbReference type="EMBL" id="KAF4677220.1"/>
    </source>
</evidence>
<dbReference type="GO" id="GO:0004843">
    <property type="term" value="F:cysteine-type deubiquitinase activity"/>
    <property type="evidence" value="ECO:0007669"/>
    <property type="project" value="UniProtKB-EC"/>
</dbReference>
<evidence type="ECO:0000256" key="10">
    <source>
        <dbReference type="SAM" id="MobiDB-lite"/>
    </source>
</evidence>
<dbReference type="PANTHER" id="PTHR24006">
    <property type="entry name" value="UBIQUITIN CARBOXYL-TERMINAL HYDROLASE"/>
    <property type="match status" value="1"/>
</dbReference>
<dbReference type="PANTHER" id="PTHR24006:SF722">
    <property type="entry name" value="UBIQUITIN CARBOXYL-TERMINAL HYDROLASE 48"/>
    <property type="match status" value="1"/>
</dbReference>
<comment type="similarity">
    <text evidence="3">Belongs to the peptidase C19 family.</text>
</comment>
<evidence type="ECO:0000256" key="9">
    <source>
        <dbReference type="ARBA" id="ARBA00023242"/>
    </source>
</evidence>
<dbReference type="InterPro" id="IPR001394">
    <property type="entry name" value="Peptidase_C19_UCH"/>
</dbReference>
<keyword evidence="9" id="KW-0539">Nucleus</keyword>
<evidence type="ECO:0000256" key="2">
    <source>
        <dbReference type="ARBA" id="ARBA00004123"/>
    </source>
</evidence>
<keyword evidence="8" id="KW-0788">Thiol protease</keyword>
<organism evidence="12 13">
    <name type="scientific">Perkinsus chesapeaki</name>
    <name type="common">Clam parasite</name>
    <name type="synonym">Perkinsus andrewsi</name>
    <dbReference type="NCBI Taxonomy" id="330153"/>
    <lineage>
        <taxon>Eukaryota</taxon>
        <taxon>Sar</taxon>
        <taxon>Alveolata</taxon>
        <taxon>Perkinsozoa</taxon>
        <taxon>Perkinsea</taxon>
        <taxon>Perkinsida</taxon>
        <taxon>Perkinsidae</taxon>
        <taxon>Perkinsus</taxon>
    </lineage>
</organism>
<comment type="catalytic activity">
    <reaction evidence="1">
        <text>Thiol-dependent hydrolysis of ester, thioester, amide, peptide and isopeptide bonds formed by the C-terminal Gly of ubiquitin (a 76-residue protein attached to proteins as an intracellular targeting signal).</text>
        <dbReference type="EC" id="3.4.19.12"/>
    </reaction>
</comment>
<dbReference type="GO" id="GO:0006508">
    <property type="term" value="P:proteolysis"/>
    <property type="evidence" value="ECO:0007669"/>
    <property type="project" value="UniProtKB-KW"/>
</dbReference>
<accession>A0A7J6N1D5</accession>
<dbReference type="OrthoDB" id="289038at2759"/>
<name>A0A7J6N1D5_PERCH</name>
<evidence type="ECO:0000313" key="13">
    <source>
        <dbReference type="Proteomes" id="UP000591131"/>
    </source>
</evidence>
<dbReference type="Pfam" id="PF00443">
    <property type="entry name" value="UCH"/>
    <property type="match status" value="1"/>
</dbReference>
<keyword evidence="5" id="KW-0645">Protease</keyword>
<comment type="caution">
    <text evidence="12">The sequence shown here is derived from an EMBL/GenBank/DDBJ whole genome shotgun (WGS) entry which is preliminary data.</text>
</comment>
<dbReference type="Proteomes" id="UP000591131">
    <property type="component" value="Unassembled WGS sequence"/>
</dbReference>
<dbReference type="PROSITE" id="PS50235">
    <property type="entry name" value="USP_3"/>
    <property type="match status" value="1"/>
</dbReference>
<dbReference type="GO" id="GO:0005829">
    <property type="term" value="C:cytosol"/>
    <property type="evidence" value="ECO:0007669"/>
    <property type="project" value="TreeGrafter"/>
</dbReference>
<evidence type="ECO:0000256" key="8">
    <source>
        <dbReference type="ARBA" id="ARBA00022807"/>
    </source>
</evidence>
<dbReference type="InterPro" id="IPR050164">
    <property type="entry name" value="Peptidase_C19"/>
</dbReference>
<keyword evidence="13" id="KW-1185">Reference proteome</keyword>
<proteinExistence type="inferred from homology"/>
<dbReference type="GO" id="GO:0016579">
    <property type="term" value="P:protein deubiquitination"/>
    <property type="evidence" value="ECO:0007669"/>
    <property type="project" value="InterPro"/>
</dbReference>
<evidence type="ECO:0000256" key="3">
    <source>
        <dbReference type="ARBA" id="ARBA00009085"/>
    </source>
</evidence>
<evidence type="ECO:0000256" key="4">
    <source>
        <dbReference type="ARBA" id="ARBA00012759"/>
    </source>
</evidence>
<dbReference type="Gene3D" id="3.90.70.10">
    <property type="entry name" value="Cysteine proteinases"/>
    <property type="match status" value="1"/>
</dbReference>
<dbReference type="PROSITE" id="PS00972">
    <property type="entry name" value="USP_1"/>
    <property type="match status" value="1"/>
</dbReference>
<evidence type="ECO:0000256" key="1">
    <source>
        <dbReference type="ARBA" id="ARBA00000707"/>
    </source>
</evidence>
<dbReference type="SUPFAM" id="SSF54001">
    <property type="entry name" value="Cysteine proteinases"/>
    <property type="match status" value="1"/>
</dbReference>
<sequence>MASSNAAGVKFNCFPEEEEAPVADKPDTLLPYYNLPSLSKLKWTTPKSSQRHKDDPLDFMSATNRKEGLWSPRFLKVELGLDRNIEQLREGQYAGLRNLGATCYANALLQALYAIKPFRYGIYSIPPIEEGKGTWLRTMQVLFAEMEEGVSATCKGSVEAFIKACKLDSGVQEDTSELATMLFSTIESAIPSGSPNFIQDIFCGSIRYSTQCNTCGNSVHRSERLAELRICLDSAEPLRLEESLARTFEQENFSDYQCLNCSGRGEAVRVQKIEKCPEHLCIIIQRYMFENGERRRLAAEVDFPLEDLDLTPFITDEGEAISGRARYRCTGVLEHHGASANSGHYTATLLTGEAAGGWMAFNDERVEPHEWAVKESAPKKRRRLSKGSRKKSGTKSPGEDEDACTTASGQSVKGGSSPASLERMIDEASPEAPRGASKTAYMLVYAREDVVGMDDDAIKQEGREIPKWLREEVDEINQKVTSEIQLMEQASKAVETAVANRKSQLTSVMSTLTALGQSSEAGASLDSLYFIPSQFVSSWCAGDDVAEKLKEQFGGARSEKQSGCVAVGESPVKATNGNSLCSGVGCSHGKVDPLATFRGAVKVIPAALLQPEFEAAVTPASEALCFECCSDLHQKVQCLRELEETCVVVLATPSKSSSGKGNGQRKPSLAVINKTKLPSVPIGGTKAATSRLKISLKVAPRGNLVWDNVRFWRFVVNHLVRGAKEEVPEVSDLSEGLVCPHGKTSNHAEGSQYVSREIKVLEKLLDASEQLAVELPGALPKLQIDRWVQPSEPLCPECTKERLEAELVALEEKEKCKGLLESGGKVALEDLPSDLEGSSWSYLLPKRWFTSWREYLSQFGDEAKKEKEDGPKKARIDSVREIYYSLMYCQHGLLRFDPRGRGHCENKWVVVLDEEVGKYLEKKYVSNDGSLAKVRRDGDKNELVLDPPVCDKGCCTSTTETSELLSLLPPSSGNAKAHMVYDDIAMQVRRGDGTSRSRGGRLDDLKEVSSECTGYDLKMLLLGQSVIDQPPQCFRVILNTDQAVEPRPIGDDEVMGDICHRPKHTSIYVHVFDESLSFEDRCPQIFKALDDHRAAMEARKKAESVDLMEIDDDDDIAVVSSERPSRPARNEGGLQGSIFRDLPPLRSPPPPQRAAEVPSGPAAAAAIANLSYIQEEISEVKVVLPGIPTATVHGQTVLEEASQSGIRDPNAVTYRGLTGTSLARYLVELQRKEVQLLKAQRRRMVMEDAPPEDAHPVRALTALELREASFDEAVVYVSNVMENGDYGEVERGLIAVRQKLKCYSRRDRKLEGICAAAGSNEPPRQYVITALSDTLVSLLNTSALPLRVTLRVLDVLSAMEGNREEPDRPSAISRVFAPLLAEKCMLMPPSEDERVMRAAAELMTEWISKQGDDGIDDPLRDSTINCLLASFLHHGPDHLPCIRLLETLFTADTITDSVDLPLAAARELRVLLDTKVNSEIRLGRFAYAVILLTGESSGGSAMGGRLRELGVDSTLRQMPLLEADSKEEAKWARDQVELALASIEGSHTVADQLDEEDLL</sequence>
<reference evidence="12 13" key="1">
    <citation type="submission" date="2020-04" db="EMBL/GenBank/DDBJ databases">
        <title>Perkinsus chesapeaki whole genome sequence.</title>
        <authorList>
            <person name="Bogema D.R."/>
        </authorList>
    </citation>
    <scope>NUCLEOTIDE SEQUENCE [LARGE SCALE GENOMIC DNA]</scope>
    <source>
        <strain evidence="12">ATCC PRA-425</strain>
    </source>
</reference>